<sequence>MNQLKINNVVYLFKSSTFLVSHHCYFLQTSHFFWSGLLCCGEAPFLCHFNL</sequence>
<name>A0ACC0YQH7_9ROSI</name>
<keyword evidence="2" id="KW-1185">Reference proteome</keyword>
<accession>A0ACC0YQH7</accession>
<organism evidence="1 2">
    <name type="scientific">Pistacia integerrima</name>
    <dbReference type="NCBI Taxonomy" id="434235"/>
    <lineage>
        <taxon>Eukaryota</taxon>
        <taxon>Viridiplantae</taxon>
        <taxon>Streptophyta</taxon>
        <taxon>Embryophyta</taxon>
        <taxon>Tracheophyta</taxon>
        <taxon>Spermatophyta</taxon>
        <taxon>Magnoliopsida</taxon>
        <taxon>eudicotyledons</taxon>
        <taxon>Gunneridae</taxon>
        <taxon>Pentapetalae</taxon>
        <taxon>rosids</taxon>
        <taxon>malvids</taxon>
        <taxon>Sapindales</taxon>
        <taxon>Anacardiaceae</taxon>
        <taxon>Pistacia</taxon>
    </lineage>
</organism>
<gene>
    <name evidence="1" type="ORF">Pint_28265</name>
</gene>
<dbReference type="Proteomes" id="UP001163603">
    <property type="component" value="Chromosome 5"/>
</dbReference>
<evidence type="ECO:0000313" key="2">
    <source>
        <dbReference type="Proteomes" id="UP001163603"/>
    </source>
</evidence>
<proteinExistence type="predicted"/>
<reference evidence="2" key="1">
    <citation type="journal article" date="2023" name="G3 (Bethesda)">
        <title>Genome assembly and association tests identify interacting loci associated with vigor, precocity, and sex in interspecific pistachio rootstocks.</title>
        <authorList>
            <person name="Palmer W."/>
            <person name="Jacygrad E."/>
            <person name="Sagayaradj S."/>
            <person name="Cavanaugh K."/>
            <person name="Han R."/>
            <person name="Bertier L."/>
            <person name="Beede B."/>
            <person name="Kafkas S."/>
            <person name="Golino D."/>
            <person name="Preece J."/>
            <person name="Michelmore R."/>
        </authorList>
    </citation>
    <scope>NUCLEOTIDE SEQUENCE [LARGE SCALE GENOMIC DNA]</scope>
</reference>
<dbReference type="EMBL" id="CM047740">
    <property type="protein sequence ID" value="KAJ0040408.1"/>
    <property type="molecule type" value="Genomic_DNA"/>
</dbReference>
<comment type="caution">
    <text evidence="1">The sequence shown here is derived from an EMBL/GenBank/DDBJ whole genome shotgun (WGS) entry which is preliminary data.</text>
</comment>
<protein>
    <submittedName>
        <fullName evidence="1">Uncharacterized protein</fullName>
    </submittedName>
</protein>
<evidence type="ECO:0000313" key="1">
    <source>
        <dbReference type="EMBL" id="KAJ0040408.1"/>
    </source>
</evidence>